<reference evidence="5 6" key="1">
    <citation type="journal article" date="2012" name="Int. J. Syst. Evol. Microbiol.">
        <title>Flammeovirga pacifica sp. nov., isolated from deep-sea sediment.</title>
        <authorList>
            <person name="Xu H."/>
            <person name="Fu Y."/>
            <person name="Yang N."/>
            <person name="Ding Z."/>
            <person name="Lai Q."/>
            <person name="Zeng R."/>
        </authorList>
    </citation>
    <scope>NUCLEOTIDE SEQUENCE [LARGE SCALE GENOMIC DNA]</scope>
    <source>
        <strain evidence="6">DSM 24597 / LMG 26175 / WPAGA1</strain>
    </source>
</reference>
<dbReference type="InterPro" id="IPR019775">
    <property type="entry name" value="WD40_repeat_CS"/>
</dbReference>
<dbReference type="OrthoDB" id="1492850at2"/>
<dbReference type="InterPro" id="IPR029030">
    <property type="entry name" value="Caspase-like_dom_sf"/>
</dbReference>
<dbReference type="SUPFAM" id="SSF52129">
    <property type="entry name" value="Caspase-like"/>
    <property type="match status" value="1"/>
</dbReference>
<keyword evidence="1 3" id="KW-0853">WD repeat</keyword>
<accession>A0A1S1YXC6</accession>
<keyword evidence="6" id="KW-1185">Reference proteome</keyword>
<dbReference type="AlphaFoldDB" id="A0A1S1YXC6"/>
<feature type="repeat" description="WD" evidence="3">
    <location>
        <begin position="24"/>
        <end position="65"/>
    </location>
</feature>
<dbReference type="GO" id="GO:0004197">
    <property type="term" value="F:cysteine-type endopeptidase activity"/>
    <property type="evidence" value="ECO:0007669"/>
    <property type="project" value="InterPro"/>
</dbReference>
<organism evidence="5 6">
    <name type="scientific">Flammeovirga pacifica</name>
    <dbReference type="NCBI Taxonomy" id="915059"/>
    <lineage>
        <taxon>Bacteria</taxon>
        <taxon>Pseudomonadati</taxon>
        <taxon>Bacteroidota</taxon>
        <taxon>Cytophagia</taxon>
        <taxon>Cytophagales</taxon>
        <taxon>Flammeovirgaceae</taxon>
        <taxon>Flammeovirga</taxon>
    </lineage>
</organism>
<sequence length="1179" mass="133801">MVYISLFFCLPAAFCQNNIALTFSQGHLGAVTALDISTDGNIVISSGDDRKIKLWDVGQKRLIKTINAHEIGITDISLSSDNQYIVSSGLDHKVRVWSTKTGELLDQIENLQESVQEVRFENKKVIYINSIGNIYHWDWQTDDDNKTYHWNENFSDGISRFLTIERSSNVFIGNFKGEVQVWNPHSKRLKAKRKLHNDWVSGLVYIKNQNLLVSGSWDGSLVGWDTKNDSIYQLDIIPDGSGVKDISYSQQNNMLIVTTTGNHAYFYTIENKHLSRNTHLEKEGVGDTAFSTTGEIGVVSYLNGDIEMWDVKNLKVLSSWKPVTSKATDFTISKNSGDIAVSSHEGDIKLWEFGSRKDLKKWEAHDDQITYLRYLTNGFLMSCGLDSTINFWNPSNYYQKHDSYKHTSSITHAFSLSHHLIVFSDENGDVFTFDFDTQLPSKVYSSYYPITSVTTNNSGSKIVFALSNRKIGIIDLTTNDTQLINADDWYIKSIKFNQKEDKIIIGGKHKLTLIDAETYEVIHSVDIEEPVQSTVFTYDDQYILVGGQNGVLRSYTNDLSSVVFDYSQNANDILQLADFKGKQVFLTLSNDFSINIWDLESNNKYGGVYINGETGWMVEHFSGLFDASESNINDLYYVANQEIIELNQLQNMYWEPGLATKLFTGEPLRQVPIINEIALFPEAETQKRNNKLIIDVTDRGGGIGKVGVLVNGKEVLDDISNYKTNFIQSAFVNGRRKERYIVPLDSINYLFTSEHLNDITVIVENTEGSLNGRGLTIKHRDNKNTAEPNFYGIVIGVSDYRGSSLDLKYAAKDATSISEAVKTSAEELFGTNRVKITTLTTDETEPQNQPSKENIQAAFDSLSKMMTPSDVLFIFMAGHGMSKKFNTGEEDFYFLTKDMITADIEEEEIRNNYCISGKEWLDWMKKMPVTRQVFIMDACNAGQFAETILAVRNVDEESVRLRALERVRSRSGMYLLAGASADKVSYESTLYGQGLLTYSILDYFKTGNLRKGEFVDVQLLFGNAVDEVPRLAERFGAFQQPEMRIPNGGDSFDIGRVTDQLKNNIDLNNNIPRIRATQFEEESTWIDELEFADKIDKQLLIRSESKNNRYNPFIFSPYIKGENVFQIKGKYHKTDDGINMQIKILEGDQIKHSFEILENDPKLLVDKVIFGVISYFNNL</sequence>
<dbReference type="PROSITE" id="PS50082">
    <property type="entry name" value="WD_REPEATS_2"/>
    <property type="match status" value="3"/>
</dbReference>
<gene>
    <name evidence="5" type="ORF">NH26_04435</name>
</gene>
<dbReference type="Proteomes" id="UP000179797">
    <property type="component" value="Unassembled WGS sequence"/>
</dbReference>
<proteinExistence type="predicted"/>
<protein>
    <recommendedName>
        <fullName evidence="4">Peptidase C14 caspase domain-containing protein</fullName>
    </recommendedName>
</protein>
<evidence type="ECO:0000256" key="3">
    <source>
        <dbReference type="PROSITE-ProRule" id="PRU00221"/>
    </source>
</evidence>
<dbReference type="PANTHER" id="PTHR44019">
    <property type="entry name" value="WD REPEAT-CONTAINING PROTEIN 55"/>
    <property type="match status" value="1"/>
</dbReference>
<dbReference type="InterPro" id="IPR011600">
    <property type="entry name" value="Pept_C14_caspase"/>
</dbReference>
<evidence type="ECO:0000259" key="4">
    <source>
        <dbReference type="Pfam" id="PF00656"/>
    </source>
</evidence>
<keyword evidence="2" id="KW-0677">Repeat</keyword>
<feature type="domain" description="Peptidase C14 caspase" evidence="4">
    <location>
        <begin position="793"/>
        <end position="1029"/>
    </location>
</feature>
<dbReference type="STRING" id="915059.NH26_04435"/>
<dbReference type="PROSITE" id="PS00678">
    <property type="entry name" value="WD_REPEATS_1"/>
    <property type="match status" value="2"/>
</dbReference>
<dbReference type="SMART" id="SM00320">
    <property type="entry name" value="WD40"/>
    <property type="match status" value="12"/>
</dbReference>
<evidence type="ECO:0000256" key="2">
    <source>
        <dbReference type="ARBA" id="ARBA00022737"/>
    </source>
</evidence>
<dbReference type="Pfam" id="PF00400">
    <property type="entry name" value="WD40"/>
    <property type="match status" value="4"/>
</dbReference>
<dbReference type="PANTHER" id="PTHR44019:SF8">
    <property type="entry name" value="POC1 CENTRIOLAR PROTEIN HOMOLOG"/>
    <property type="match status" value="1"/>
</dbReference>
<comment type="caution">
    <text evidence="5">The sequence shown here is derived from an EMBL/GenBank/DDBJ whole genome shotgun (WGS) entry which is preliminary data.</text>
</comment>
<evidence type="ECO:0000256" key="1">
    <source>
        <dbReference type="ARBA" id="ARBA00022574"/>
    </source>
</evidence>
<dbReference type="RefSeq" id="WP_044222122.1">
    <property type="nucleotide sequence ID" value="NZ_JRYR02000001.1"/>
</dbReference>
<dbReference type="EMBL" id="JRYR02000001">
    <property type="protein sequence ID" value="OHX65648.1"/>
    <property type="molecule type" value="Genomic_DNA"/>
</dbReference>
<evidence type="ECO:0000313" key="5">
    <source>
        <dbReference type="EMBL" id="OHX65648.1"/>
    </source>
</evidence>
<name>A0A1S1YXC6_FLAPC</name>
<feature type="repeat" description="WD" evidence="3">
    <location>
        <begin position="66"/>
        <end position="107"/>
    </location>
</feature>
<dbReference type="GO" id="GO:0006508">
    <property type="term" value="P:proteolysis"/>
    <property type="evidence" value="ECO:0007669"/>
    <property type="project" value="InterPro"/>
</dbReference>
<dbReference type="InterPro" id="IPR036322">
    <property type="entry name" value="WD40_repeat_dom_sf"/>
</dbReference>
<dbReference type="PROSITE" id="PS50294">
    <property type="entry name" value="WD_REPEATS_REGION"/>
    <property type="match status" value="2"/>
</dbReference>
<dbReference type="InterPro" id="IPR001680">
    <property type="entry name" value="WD40_rpt"/>
</dbReference>
<dbReference type="InterPro" id="IPR015943">
    <property type="entry name" value="WD40/YVTN_repeat-like_dom_sf"/>
</dbReference>
<dbReference type="Gene3D" id="3.40.50.1460">
    <property type="match status" value="1"/>
</dbReference>
<dbReference type="Pfam" id="PF00656">
    <property type="entry name" value="Peptidase_C14"/>
    <property type="match status" value="1"/>
</dbReference>
<dbReference type="Gene3D" id="2.130.10.10">
    <property type="entry name" value="YVTN repeat-like/Quinoprotein amine dehydrogenase"/>
    <property type="match status" value="4"/>
</dbReference>
<dbReference type="SUPFAM" id="SSF50978">
    <property type="entry name" value="WD40 repeat-like"/>
    <property type="match status" value="2"/>
</dbReference>
<dbReference type="InterPro" id="IPR050505">
    <property type="entry name" value="WDR55/POC1"/>
</dbReference>
<feature type="repeat" description="WD" evidence="3">
    <location>
        <begin position="193"/>
        <end position="234"/>
    </location>
</feature>
<evidence type="ECO:0000313" key="6">
    <source>
        <dbReference type="Proteomes" id="UP000179797"/>
    </source>
</evidence>